<dbReference type="Pfam" id="PF14214">
    <property type="entry name" value="Helitron_like_N"/>
    <property type="match status" value="1"/>
</dbReference>
<protein>
    <recommendedName>
        <fullName evidence="1">Helitron helicase-like domain-containing protein</fullName>
    </recommendedName>
</protein>
<dbReference type="InterPro" id="IPR025476">
    <property type="entry name" value="Helitron_helicase-like"/>
</dbReference>
<dbReference type="Proteomes" id="UP001632038">
    <property type="component" value="Unassembled WGS sequence"/>
</dbReference>
<organism evidence="2 3">
    <name type="scientific">Castilleja foliolosa</name>
    <dbReference type="NCBI Taxonomy" id="1961234"/>
    <lineage>
        <taxon>Eukaryota</taxon>
        <taxon>Viridiplantae</taxon>
        <taxon>Streptophyta</taxon>
        <taxon>Embryophyta</taxon>
        <taxon>Tracheophyta</taxon>
        <taxon>Spermatophyta</taxon>
        <taxon>Magnoliopsida</taxon>
        <taxon>eudicotyledons</taxon>
        <taxon>Gunneridae</taxon>
        <taxon>Pentapetalae</taxon>
        <taxon>asterids</taxon>
        <taxon>lamiids</taxon>
        <taxon>Lamiales</taxon>
        <taxon>Orobanchaceae</taxon>
        <taxon>Pedicularideae</taxon>
        <taxon>Castillejinae</taxon>
        <taxon>Castilleja</taxon>
    </lineage>
</organism>
<accession>A0ABD3BNK0</accession>
<evidence type="ECO:0000313" key="3">
    <source>
        <dbReference type="Proteomes" id="UP001632038"/>
    </source>
</evidence>
<sequence length="385" mass="43797">MTGKRGLNATTYERVVCGSTLLSPKYTHCCKRGAVRLPLPLRPPDVIRQLFENDVFMDNIRAYNNMFSMTSLGAQIDDAVNDGWGPYVFKVSGQICHWIGSLCPPDNQRPRFLQMYIYDTNNEVSNRMRFFNSSDRNSLSEAVVQNLSEMLGLCNEYVRLFRNAIDRCDAPVESDFSIRLYNDVGDRRYAPPTPGTLGGIVRADDLSALGYDIVAHMKDGTPHRVSKLHPSYMPLQYPLLFPFAEQGWSPTLTLHSVSGIAARRLTVNMYFSYQIQDRDGMGDTNVNDIGKRIFLPSSFTGGPRYMYKHYQDAPTICRVHGNPQYFITFTCNVKWPEISRHMTRVGAGHAQNRPDIIARVFHIKVVEFFKFLRSDKPFGEVAAVF</sequence>
<name>A0ABD3BNK0_9LAMI</name>
<reference evidence="3" key="1">
    <citation type="journal article" date="2024" name="IScience">
        <title>Strigolactones Initiate the Formation of Haustorium-like Structures in Castilleja.</title>
        <authorList>
            <person name="Buerger M."/>
            <person name="Peterson D."/>
            <person name="Chory J."/>
        </authorList>
    </citation>
    <scope>NUCLEOTIDE SEQUENCE [LARGE SCALE GENOMIC DNA]</scope>
</reference>
<dbReference type="AlphaFoldDB" id="A0ABD3BNK0"/>
<feature type="domain" description="Helitron helicase-like" evidence="1">
    <location>
        <begin position="283"/>
        <end position="384"/>
    </location>
</feature>
<comment type="caution">
    <text evidence="2">The sequence shown here is derived from an EMBL/GenBank/DDBJ whole genome shotgun (WGS) entry which is preliminary data.</text>
</comment>
<gene>
    <name evidence="2" type="ORF">CASFOL_036628</name>
</gene>
<dbReference type="PANTHER" id="PTHR45786">
    <property type="entry name" value="DNA BINDING PROTEIN-LIKE"/>
    <property type="match status" value="1"/>
</dbReference>
<dbReference type="EMBL" id="JAVIJP010000069">
    <property type="protein sequence ID" value="KAL3619058.1"/>
    <property type="molecule type" value="Genomic_DNA"/>
</dbReference>
<evidence type="ECO:0000313" key="2">
    <source>
        <dbReference type="EMBL" id="KAL3619058.1"/>
    </source>
</evidence>
<keyword evidence="3" id="KW-1185">Reference proteome</keyword>
<evidence type="ECO:0000259" key="1">
    <source>
        <dbReference type="Pfam" id="PF14214"/>
    </source>
</evidence>
<proteinExistence type="predicted"/>
<dbReference type="PANTHER" id="PTHR45786:SF77">
    <property type="entry name" value="HELITRON HELICASE-LIKE DOMAIN-CONTAINING PROTEIN-RELATED"/>
    <property type="match status" value="1"/>
</dbReference>